<feature type="compositionally biased region" description="Polar residues" evidence="1">
    <location>
        <begin position="303"/>
        <end position="316"/>
    </location>
</feature>
<dbReference type="EMBL" id="JAFEKC020000008">
    <property type="protein sequence ID" value="KAK0513363.1"/>
    <property type="molecule type" value="Genomic_DNA"/>
</dbReference>
<name>A0AA39R1X6_9LECA</name>
<evidence type="ECO:0000313" key="3">
    <source>
        <dbReference type="EMBL" id="KAK0513363.1"/>
    </source>
</evidence>
<dbReference type="InterPro" id="IPR013860">
    <property type="entry name" value="AreA_GATA"/>
</dbReference>
<keyword evidence="4" id="KW-1185">Reference proteome</keyword>
<evidence type="ECO:0000259" key="2">
    <source>
        <dbReference type="Pfam" id="PF08550"/>
    </source>
</evidence>
<feature type="compositionally biased region" description="Low complexity" evidence="1">
    <location>
        <begin position="172"/>
        <end position="184"/>
    </location>
</feature>
<feature type="region of interest" description="Disordered" evidence="1">
    <location>
        <begin position="83"/>
        <end position="544"/>
    </location>
</feature>
<reference evidence="3" key="1">
    <citation type="submission" date="2023-03" db="EMBL/GenBank/DDBJ databases">
        <title>Complete genome of Cladonia borealis.</title>
        <authorList>
            <person name="Park H."/>
        </authorList>
    </citation>
    <scope>NUCLEOTIDE SEQUENCE</scope>
    <source>
        <strain evidence="3">ANT050790</strain>
    </source>
</reference>
<feature type="compositionally biased region" description="Acidic residues" evidence="1">
    <location>
        <begin position="207"/>
        <end position="218"/>
    </location>
</feature>
<feature type="compositionally biased region" description="Low complexity" evidence="1">
    <location>
        <begin position="461"/>
        <end position="475"/>
    </location>
</feature>
<feature type="compositionally biased region" description="Low complexity" evidence="1">
    <location>
        <begin position="135"/>
        <end position="146"/>
    </location>
</feature>
<feature type="compositionally biased region" description="Low complexity" evidence="1">
    <location>
        <begin position="195"/>
        <end position="206"/>
    </location>
</feature>
<protein>
    <recommendedName>
        <fullName evidence="2">Nitrogen regulatory protein areA GATA-like domain-containing protein</fullName>
    </recommendedName>
</protein>
<feature type="compositionally biased region" description="Polar residues" evidence="1">
    <location>
        <begin position="445"/>
        <end position="455"/>
    </location>
</feature>
<evidence type="ECO:0000256" key="1">
    <source>
        <dbReference type="SAM" id="MobiDB-lite"/>
    </source>
</evidence>
<organism evidence="3 4">
    <name type="scientific">Cladonia borealis</name>
    <dbReference type="NCBI Taxonomy" id="184061"/>
    <lineage>
        <taxon>Eukaryota</taxon>
        <taxon>Fungi</taxon>
        <taxon>Dikarya</taxon>
        <taxon>Ascomycota</taxon>
        <taxon>Pezizomycotina</taxon>
        <taxon>Lecanoromycetes</taxon>
        <taxon>OSLEUM clade</taxon>
        <taxon>Lecanoromycetidae</taxon>
        <taxon>Lecanorales</taxon>
        <taxon>Lecanorineae</taxon>
        <taxon>Cladoniaceae</taxon>
        <taxon>Cladonia</taxon>
    </lineage>
</organism>
<evidence type="ECO:0000313" key="4">
    <source>
        <dbReference type="Proteomes" id="UP001166286"/>
    </source>
</evidence>
<feature type="domain" description="Nitrogen regulatory protein areA GATA-like" evidence="2">
    <location>
        <begin position="34"/>
        <end position="62"/>
    </location>
</feature>
<feature type="compositionally biased region" description="Acidic residues" evidence="1">
    <location>
        <begin position="396"/>
        <end position="415"/>
    </location>
</feature>
<dbReference type="AlphaFoldDB" id="A0AA39R1X6"/>
<comment type="caution">
    <text evidence="3">The sequence shown here is derived from an EMBL/GenBank/DDBJ whole genome shotgun (WGS) entry which is preliminary data.</text>
</comment>
<accession>A0AA39R1X6</accession>
<dbReference type="Proteomes" id="UP001166286">
    <property type="component" value="Unassembled WGS sequence"/>
</dbReference>
<feature type="compositionally biased region" description="Basic and acidic residues" evidence="1">
    <location>
        <begin position="156"/>
        <end position="165"/>
    </location>
</feature>
<gene>
    <name evidence="3" type="ORF">JMJ35_004349</name>
</gene>
<feature type="compositionally biased region" description="Polar residues" evidence="1">
    <location>
        <begin position="267"/>
        <end position="276"/>
    </location>
</feature>
<dbReference type="Pfam" id="PF08550">
    <property type="entry name" value="GATA_AreA"/>
    <property type="match status" value="1"/>
</dbReference>
<feature type="compositionally biased region" description="Polar residues" evidence="1">
    <location>
        <begin position="531"/>
        <end position="544"/>
    </location>
</feature>
<feature type="compositionally biased region" description="Polar residues" evidence="1">
    <location>
        <begin position="230"/>
        <end position="241"/>
    </location>
</feature>
<feature type="compositionally biased region" description="Low complexity" evidence="1">
    <location>
        <begin position="98"/>
        <end position="127"/>
    </location>
</feature>
<feature type="compositionally biased region" description="Acidic residues" evidence="1">
    <location>
        <begin position="369"/>
        <end position="379"/>
    </location>
</feature>
<proteinExistence type="predicted"/>
<feature type="compositionally biased region" description="Basic residues" evidence="1">
    <location>
        <begin position="291"/>
        <end position="302"/>
    </location>
</feature>
<feature type="compositionally biased region" description="Basic and acidic residues" evidence="1">
    <location>
        <begin position="335"/>
        <end position="346"/>
    </location>
</feature>
<sequence length="544" mass="57951">MPGELPQGLVSTKEVVSGEIERVDRVEAEDVQKLWKVYHSKKAALADNVGHRLENFFWRIWSSGRIRDRITGTQVATQFSDINEGGVIRTTPTPSPRPSLSLGSYYRTARSPTPASASASQAPTSPTDPRKDVATSVTPTPTSPLSAGTKGSSNLKENRRSDPPIRRPPILKKSSSGSTSGSGDKSSKLVTVCPASSSAAKSSSISESEEAVVLDDEATPPRSAIAPSGRTATTRKSVTTRFNEEVAVSIPKPSTSVIRSAKEKIGRSSSGENSQKSGRRNHVVVANTGASKKRPSLGRRKSSQTSSLPGSRTPSYLNLARSPKSPSSGSKHTSRKDQEAPIEKRSRAVSPHPSKDKKPLPLGPPSSEESSDESDEEEGATTRGPSGRSGGRRDSTDDDDDDDEDDDDDDDSDDEVSAKPGNEKPETLKPLVDPNFRSKFIGKTRSAQGSFTNLPSLLRKPAAAGPASASFQAAGMMDKSSTGRGKSREAYTNIVAPLKSSPEAASDDGPRPLPRTTSQLTLLLERERNRSANQEQTGRNPGES</sequence>